<evidence type="ECO:0000313" key="3">
    <source>
        <dbReference type="EMBL" id="PWA14868.1"/>
    </source>
</evidence>
<feature type="chain" id="PRO_5016270305" description="C-type lectin domain-containing protein" evidence="1">
    <location>
        <begin position="19"/>
        <end position="236"/>
    </location>
</feature>
<gene>
    <name evidence="3" type="ORF">CCH79_00014191</name>
</gene>
<organism evidence="3 4">
    <name type="scientific">Gambusia affinis</name>
    <name type="common">Western mosquitofish</name>
    <name type="synonym">Heterandria affinis</name>
    <dbReference type="NCBI Taxonomy" id="33528"/>
    <lineage>
        <taxon>Eukaryota</taxon>
        <taxon>Metazoa</taxon>
        <taxon>Chordata</taxon>
        <taxon>Craniata</taxon>
        <taxon>Vertebrata</taxon>
        <taxon>Euteleostomi</taxon>
        <taxon>Actinopterygii</taxon>
        <taxon>Neopterygii</taxon>
        <taxon>Teleostei</taxon>
        <taxon>Neoteleostei</taxon>
        <taxon>Acanthomorphata</taxon>
        <taxon>Ovalentaria</taxon>
        <taxon>Atherinomorphae</taxon>
        <taxon>Cyprinodontiformes</taxon>
        <taxon>Poeciliidae</taxon>
        <taxon>Poeciliinae</taxon>
        <taxon>Gambusia</taxon>
    </lineage>
</organism>
<dbReference type="AlphaFoldDB" id="A0A315UTS8"/>
<dbReference type="PROSITE" id="PS50041">
    <property type="entry name" value="C_TYPE_LECTIN_2"/>
    <property type="match status" value="1"/>
</dbReference>
<dbReference type="InterPro" id="IPR016187">
    <property type="entry name" value="CTDL_fold"/>
</dbReference>
<evidence type="ECO:0000256" key="1">
    <source>
        <dbReference type="SAM" id="SignalP"/>
    </source>
</evidence>
<evidence type="ECO:0000313" key="4">
    <source>
        <dbReference type="Proteomes" id="UP000250572"/>
    </source>
</evidence>
<dbReference type="InterPro" id="IPR001304">
    <property type="entry name" value="C-type_lectin-like"/>
</dbReference>
<sequence>MCATVLRLLVYLLVEVFQEAIEDFQEVLDRLFISSDNIFSCRQKLVATRINHLNNLKSRENVATDSPMNSKSSEHLQKSFISPGNIWIYTAPRRHFNLVTGAENRSRQRFHNNSPRNSFPSELQISGLDPEARLTAILLEKDELKKSLNSKYDFANSFQTYMWIGLTDSETEGRWKWVDGSPLTTSYWGDREPNSNTGENCGDIKTFTKERTLGSSTASVRSSSQRAGLNPFCRQV</sequence>
<reference evidence="3 4" key="1">
    <citation type="journal article" date="2018" name="G3 (Bethesda)">
        <title>A High-Quality Reference Genome for the Invasive Mosquitofish Gambusia affinis Using a Chicago Library.</title>
        <authorList>
            <person name="Hoffberg S.L."/>
            <person name="Troendle N.J."/>
            <person name="Glenn T.C."/>
            <person name="Mahmud O."/>
            <person name="Louha S."/>
            <person name="Chalopin D."/>
            <person name="Bennetzen J.L."/>
            <person name="Mauricio R."/>
        </authorList>
    </citation>
    <scope>NUCLEOTIDE SEQUENCE [LARGE SCALE GENOMIC DNA]</scope>
    <source>
        <strain evidence="3">NE01/NJP1002.9</strain>
        <tissue evidence="3">Muscle</tissue>
    </source>
</reference>
<dbReference type="EMBL" id="NHOQ01002739">
    <property type="protein sequence ID" value="PWA14868.1"/>
    <property type="molecule type" value="Genomic_DNA"/>
</dbReference>
<keyword evidence="4" id="KW-1185">Reference proteome</keyword>
<keyword evidence="1" id="KW-0732">Signal</keyword>
<accession>A0A315UTS8</accession>
<dbReference type="PANTHER" id="PTHR22803">
    <property type="entry name" value="MANNOSE, PHOSPHOLIPASE, LECTIN RECEPTOR RELATED"/>
    <property type="match status" value="1"/>
</dbReference>
<evidence type="ECO:0000259" key="2">
    <source>
        <dbReference type="PROSITE" id="PS50041"/>
    </source>
</evidence>
<dbReference type="Proteomes" id="UP000250572">
    <property type="component" value="Unassembled WGS sequence"/>
</dbReference>
<name>A0A315UTS8_GAMAF</name>
<dbReference type="SUPFAM" id="SSF56436">
    <property type="entry name" value="C-type lectin-like"/>
    <property type="match status" value="1"/>
</dbReference>
<dbReference type="Gene3D" id="3.10.100.10">
    <property type="entry name" value="Mannose-Binding Protein A, subunit A"/>
    <property type="match status" value="1"/>
</dbReference>
<protein>
    <recommendedName>
        <fullName evidence="2">C-type lectin domain-containing protein</fullName>
    </recommendedName>
</protein>
<feature type="domain" description="C-type lectin" evidence="2">
    <location>
        <begin position="147"/>
        <end position="206"/>
    </location>
</feature>
<dbReference type="InterPro" id="IPR016186">
    <property type="entry name" value="C-type_lectin-like/link_sf"/>
</dbReference>
<dbReference type="InterPro" id="IPR050111">
    <property type="entry name" value="C-type_lectin/snaclec_domain"/>
</dbReference>
<comment type="caution">
    <text evidence="3">The sequence shown here is derived from an EMBL/GenBank/DDBJ whole genome shotgun (WGS) entry which is preliminary data.</text>
</comment>
<feature type="signal peptide" evidence="1">
    <location>
        <begin position="1"/>
        <end position="18"/>
    </location>
</feature>
<dbReference type="Pfam" id="PF00059">
    <property type="entry name" value="Lectin_C"/>
    <property type="match status" value="1"/>
</dbReference>
<proteinExistence type="predicted"/>